<protein>
    <submittedName>
        <fullName evidence="1">Uncharacterized protein</fullName>
    </submittedName>
</protein>
<gene>
    <name evidence="1" type="ORF">TPAR_01251</name>
</gene>
<name>A0A2S4L7Y6_9HYPO</name>
<accession>A0A2S4L7Y6</accession>
<organism evidence="1 2">
    <name type="scientific">Tolypocladium paradoxum</name>
    <dbReference type="NCBI Taxonomy" id="94208"/>
    <lineage>
        <taxon>Eukaryota</taxon>
        <taxon>Fungi</taxon>
        <taxon>Dikarya</taxon>
        <taxon>Ascomycota</taxon>
        <taxon>Pezizomycotina</taxon>
        <taxon>Sordariomycetes</taxon>
        <taxon>Hypocreomycetidae</taxon>
        <taxon>Hypocreales</taxon>
        <taxon>Ophiocordycipitaceae</taxon>
        <taxon>Tolypocladium</taxon>
    </lineage>
</organism>
<keyword evidence="2" id="KW-1185">Reference proteome</keyword>
<reference evidence="1 2" key="1">
    <citation type="submission" date="2018-01" db="EMBL/GenBank/DDBJ databases">
        <title>Harnessing the power of phylogenomics to disentangle the directionality and signatures of interkingdom host jumping in the parasitic fungal genus Tolypocladium.</title>
        <authorList>
            <person name="Quandt C.A."/>
            <person name="Patterson W."/>
            <person name="Spatafora J.W."/>
        </authorList>
    </citation>
    <scope>NUCLEOTIDE SEQUENCE [LARGE SCALE GENOMIC DNA]</scope>
    <source>
        <strain evidence="1 2">NRBC 100945</strain>
    </source>
</reference>
<proteinExistence type="predicted"/>
<dbReference type="Proteomes" id="UP000237481">
    <property type="component" value="Unassembled WGS sequence"/>
</dbReference>
<evidence type="ECO:0000313" key="1">
    <source>
        <dbReference type="EMBL" id="POR38553.1"/>
    </source>
</evidence>
<comment type="caution">
    <text evidence="1">The sequence shown here is derived from an EMBL/GenBank/DDBJ whole genome shotgun (WGS) entry which is preliminary data.</text>
</comment>
<dbReference type="AlphaFoldDB" id="A0A2S4L7Y6"/>
<dbReference type="EMBL" id="PKSG01000128">
    <property type="protein sequence ID" value="POR38553.1"/>
    <property type="molecule type" value="Genomic_DNA"/>
</dbReference>
<evidence type="ECO:0000313" key="2">
    <source>
        <dbReference type="Proteomes" id="UP000237481"/>
    </source>
</evidence>
<sequence length="140" mass="15293">MLEHSIQLVGIIAAGIAGTYSNNSRCIIMILSNIPPLVSALIVYYVLDSQTLTRLGGVYHLFSYTISIHPSYEYGRSNFSDILRKTSAAAGSSSPTLRATWSRHSFVDSEALCYQMGSVEVCILCAGAQSDWDLAQCDIY</sequence>